<feature type="transmembrane region" description="Helical" evidence="1">
    <location>
        <begin position="260"/>
        <end position="283"/>
    </location>
</feature>
<feature type="transmembrane region" description="Helical" evidence="1">
    <location>
        <begin position="143"/>
        <end position="162"/>
    </location>
</feature>
<comment type="caution">
    <text evidence="2">The sequence shown here is derived from an EMBL/GenBank/DDBJ whole genome shotgun (WGS) entry which is preliminary data.</text>
</comment>
<organism evidence="2 3">
    <name type="scientific">Cryomorpha ignava</name>
    <dbReference type="NCBI Taxonomy" id="101383"/>
    <lineage>
        <taxon>Bacteria</taxon>
        <taxon>Pseudomonadati</taxon>
        <taxon>Bacteroidota</taxon>
        <taxon>Flavobacteriia</taxon>
        <taxon>Flavobacteriales</taxon>
        <taxon>Cryomorphaceae</taxon>
        <taxon>Cryomorpha</taxon>
    </lineage>
</organism>
<keyword evidence="1" id="KW-1133">Transmembrane helix</keyword>
<dbReference type="GO" id="GO:0005886">
    <property type="term" value="C:plasma membrane"/>
    <property type="evidence" value="ECO:0007669"/>
    <property type="project" value="TreeGrafter"/>
</dbReference>
<feature type="transmembrane region" description="Helical" evidence="1">
    <location>
        <begin position="354"/>
        <end position="379"/>
    </location>
</feature>
<feature type="transmembrane region" description="Helical" evidence="1">
    <location>
        <begin position="295"/>
        <end position="315"/>
    </location>
</feature>
<evidence type="ECO:0000313" key="3">
    <source>
        <dbReference type="Proteomes" id="UP000486602"/>
    </source>
</evidence>
<keyword evidence="3" id="KW-1185">Reference proteome</keyword>
<gene>
    <name evidence="2" type="ORF">G3O08_10795</name>
</gene>
<dbReference type="EMBL" id="JAAGVY010000018">
    <property type="protein sequence ID" value="NEN23987.1"/>
    <property type="molecule type" value="Genomic_DNA"/>
</dbReference>
<feature type="transmembrane region" description="Helical" evidence="1">
    <location>
        <begin position="208"/>
        <end position="228"/>
    </location>
</feature>
<accession>A0A7K3WQQ1</accession>
<dbReference type="PANTHER" id="PTHR41983:SF2">
    <property type="entry name" value="SHORT-CHAIN FATTY ACID TRANSPORTER-RELATED"/>
    <property type="match status" value="1"/>
</dbReference>
<keyword evidence="1" id="KW-0812">Transmembrane</keyword>
<keyword evidence="1" id="KW-0472">Membrane</keyword>
<feature type="transmembrane region" description="Helical" evidence="1">
    <location>
        <begin position="321"/>
        <end position="342"/>
    </location>
</feature>
<dbReference type="InterPro" id="IPR006160">
    <property type="entry name" value="SCFA_transpt_AtoE"/>
</dbReference>
<dbReference type="Pfam" id="PF02667">
    <property type="entry name" value="SCFA_trans"/>
    <property type="match status" value="1"/>
</dbReference>
<dbReference type="RefSeq" id="WP_163285381.1">
    <property type="nucleotide sequence ID" value="NZ_JAAGVY010000018.1"/>
</dbReference>
<dbReference type="PANTHER" id="PTHR41983">
    <property type="entry name" value="SHORT-CHAIN FATTY ACID TRANSPORTER-RELATED"/>
    <property type="match status" value="1"/>
</dbReference>
<proteinExistence type="predicted"/>
<feature type="transmembrane region" description="Helical" evidence="1">
    <location>
        <begin position="104"/>
        <end position="131"/>
    </location>
</feature>
<reference evidence="2 3" key="1">
    <citation type="submission" date="2020-02" db="EMBL/GenBank/DDBJ databases">
        <title>Out from the shadows clarifying the taxonomy of the family Cryomorphaceae and related taxa by utilizing the GTDB taxonomic framework.</title>
        <authorList>
            <person name="Bowman J.P."/>
        </authorList>
    </citation>
    <scope>NUCLEOTIDE SEQUENCE [LARGE SCALE GENOMIC DNA]</scope>
    <source>
        <strain evidence="2 3">QSSC 1-22</strain>
    </source>
</reference>
<protein>
    <submittedName>
        <fullName evidence="2">Short-chain fatty acid transporter</fullName>
    </submittedName>
</protein>
<sequence length="462" mass="49872">MSFSQKFERLFHNVLPSPFTLAVGLTFFVLLVAFLFFKPTDQGFLNHGVDILVYWYRGIWNGPFLVFAYQMILILVLGHVLALTKSASLLIEKAASYCTTTARAAAIVTAFSVILGLLNWGLALIFGAIFARKVAEYATKKGFRINYPLIAASGYVGLMVFHGGISGSSLIKVAESGHLTNLMQGNAAFAGIVLPDIVGFSETVFSPMNISVALALVIILPFSAYALGKNAVPAPYQLKRFHSTAETGMKSGWAERFDDYQFPALFLGFLALMAAAIVATNSIVNGNANFVDPNFLNLIFLAFGLIGHGSLSKFAEAVGEAITGAAGILIQFPLYFGIMGVMQHSGIVSGISEFFVSISTARTYPIFTFFSAGFINILVPSGGGQWMVQGPIIVEASTKLGLPLGKSILAMAYGDQITNMIQPFWALPLLSITGLRARDILPYTLFFMIIGSVIFLTALLFF</sequence>
<evidence type="ECO:0000256" key="1">
    <source>
        <dbReference type="SAM" id="Phobius"/>
    </source>
</evidence>
<dbReference type="AlphaFoldDB" id="A0A7K3WQQ1"/>
<evidence type="ECO:0000313" key="2">
    <source>
        <dbReference type="EMBL" id="NEN23987.1"/>
    </source>
</evidence>
<feature type="transmembrane region" description="Helical" evidence="1">
    <location>
        <begin position="440"/>
        <end position="461"/>
    </location>
</feature>
<name>A0A7K3WQQ1_9FLAO</name>
<feature type="transmembrane region" description="Helical" evidence="1">
    <location>
        <begin position="58"/>
        <end position="84"/>
    </location>
</feature>
<dbReference type="Proteomes" id="UP000486602">
    <property type="component" value="Unassembled WGS sequence"/>
</dbReference>
<feature type="transmembrane region" description="Helical" evidence="1">
    <location>
        <begin position="20"/>
        <end position="37"/>
    </location>
</feature>